<gene>
    <name evidence="1" type="ORF">Micbo1qcDRAFT_177117</name>
</gene>
<dbReference type="Gene3D" id="3.30.710.10">
    <property type="entry name" value="Potassium Channel Kv1.1, Chain A"/>
    <property type="match status" value="1"/>
</dbReference>
<proteinExistence type="predicted"/>
<keyword evidence="2" id="KW-1185">Reference proteome</keyword>
<dbReference type="Proteomes" id="UP000070501">
    <property type="component" value="Unassembled WGS sequence"/>
</dbReference>
<dbReference type="STRING" id="196109.A0A136IYC6"/>
<reference evidence="2" key="1">
    <citation type="submission" date="2016-02" db="EMBL/GenBank/DDBJ databases">
        <title>Draft genome sequence of Microdochium bolleyi, a fungal endophyte of beachgrass.</title>
        <authorList>
            <consortium name="DOE Joint Genome Institute"/>
            <person name="David A.S."/>
            <person name="May G."/>
            <person name="Haridas S."/>
            <person name="Lim J."/>
            <person name="Wang M."/>
            <person name="Labutti K."/>
            <person name="Lipzen A."/>
            <person name="Barry K."/>
            <person name="Grigoriev I.V."/>
        </authorList>
    </citation>
    <scope>NUCLEOTIDE SEQUENCE [LARGE SCALE GENOMIC DNA]</scope>
    <source>
        <strain evidence="2">J235TASD1</strain>
    </source>
</reference>
<evidence type="ECO:0000313" key="2">
    <source>
        <dbReference type="Proteomes" id="UP000070501"/>
    </source>
</evidence>
<name>A0A136IYC6_9PEZI</name>
<dbReference type="AlphaFoldDB" id="A0A136IYC6"/>
<protein>
    <recommendedName>
        <fullName evidence="3">BTB domain-containing protein</fullName>
    </recommendedName>
</protein>
<dbReference type="InterPro" id="IPR011333">
    <property type="entry name" value="SKP1/BTB/POZ_sf"/>
</dbReference>
<evidence type="ECO:0008006" key="3">
    <source>
        <dbReference type="Google" id="ProtNLM"/>
    </source>
</evidence>
<dbReference type="InParanoid" id="A0A136IYC6"/>
<dbReference type="OrthoDB" id="5275938at2759"/>
<organism evidence="1 2">
    <name type="scientific">Microdochium bolleyi</name>
    <dbReference type="NCBI Taxonomy" id="196109"/>
    <lineage>
        <taxon>Eukaryota</taxon>
        <taxon>Fungi</taxon>
        <taxon>Dikarya</taxon>
        <taxon>Ascomycota</taxon>
        <taxon>Pezizomycotina</taxon>
        <taxon>Sordariomycetes</taxon>
        <taxon>Xylariomycetidae</taxon>
        <taxon>Xylariales</taxon>
        <taxon>Microdochiaceae</taxon>
        <taxon>Microdochium</taxon>
    </lineage>
</organism>
<accession>A0A136IYC6</accession>
<sequence length="371" mass="41751">MASTSAAMPEHHADIPVKLSVIDAKGDLWLLVGEEIQDKHNHPTRFHVDSKALSRSSRVFEKLLFGGFGESKARHASTSQEAWVVKLPEDAPIPLEYLLRLMHDNSAGLCVSKVEEVAAIDLGFLYSVLLLADKYDAVATLRPVAPFWLLCLHEIYDKRLCGETIAMAVWVTFHLGDSEQYRQYVACIVNNLSAKGYITYHELLDIDLLPLPVRDTINAEREKALATILEPLRTTMDALAMGIPIGPLDAGHSHVCNSPAEKTACAAHLHGVMVVRFRMLKMWPVPLASEFSLSPEDLNQMVRSVFDRKLERCFPMLCASEKLNSEPGRFEWRATNNLEGYLDNEYTYTIGNSEARFMARQRDELELEPKE</sequence>
<dbReference type="EMBL" id="KQ964254">
    <property type="protein sequence ID" value="KXJ89937.1"/>
    <property type="molecule type" value="Genomic_DNA"/>
</dbReference>
<evidence type="ECO:0000313" key="1">
    <source>
        <dbReference type="EMBL" id="KXJ89937.1"/>
    </source>
</evidence>